<feature type="transmembrane region" description="Helical" evidence="2">
    <location>
        <begin position="32"/>
        <end position="54"/>
    </location>
</feature>
<feature type="transmembrane region" description="Helical" evidence="2">
    <location>
        <begin position="122"/>
        <end position="143"/>
    </location>
</feature>
<sequence length="242" mass="25811">MSTSRLSRLPTWISHWLGYRAEPVKPLPTYQIAAWSFITAFCGLSVVQAIFNYAHYFTSRNVPGIIASYGASAVLCFGAVESPLAQPRALIFGHFFSALTGICITKLFSLMPNEARFESLRWLAASLSTATAIVVMQLTGTTHPPAGATALLPATNDEVWNLSWYYLPVVLLSSTLLVVCAILLNNIQRRYPVFWIAPTPPKAAAAAPAPVSASTSASAPAHGSAANTDAGSSQEKLPKGSV</sequence>
<feature type="transmembrane region" description="Helical" evidence="2">
    <location>
        <begin position="163"/>
        <end position="184"/>
    </location>
</feature>
<name>A0A9W9NL65_PENCI</name>
<reference evidence="4" key="2">
    <citation type="journal article" date="2023" name="IMA Fungus">
        <title>Comparative genomic study of the Penicillium genus elucidates a diverse pangenome and 15 lateral gene transfer events.</title>
        <authorList>
            <person name="Petersen C."/>
            <person name="Sorensen T."/>
            <person name="Nielsen M.R."/>
            <person name="Sondergaard T.E."/>
            <person name="Sorensen J.L."/>
            <person name="Fitzpatrick D.A."/>
            <person name="Frisvad J.C."/>
            <person name="Nielsen K.L."/>
        </authorList>
    </citation>
    <scope>NUCLEOTIDE SEQUENCE</scope>
    <source>
        <strain evidence="4">IBT 23319</strain>
    </source>
</reference>
<gene>
    <name evidence="4" type="ORF">N7469_010854</name>
</gene>
<feature type="compositionally biased region" description="Low complexity" evidence="1">
    <location>
        <begin position="204"/>
        <end position="226"/>
    </location>
</feature>
<feature type="domain" description="HPP transmembrane region" evidence="3">
    <location>
        <begin position="28"/>
        <end position="192"/>
    </location>
</feature>
<protein>
    <recommendedName>
        <fullName evidence="3">HPP transmembrane region domain-containing protein</fullName>
    </recommendedName>
</protein>
<feature type="transmembrane region" description="Helical" evidence="2">
    <location>
        <begin position="66"/>
        <end position="85"/>
    </location>
</feature>
<evidence type="ECO:0000313" key="4">
    <source>
        <dbReference type="EMBL" id="KAJ5221967.1"/>
    </source>
</evidence>
<keyword evidence="2" id="KW-0472">Membrane</keyword>
<keyword evidence="2" id="KW-1133">Transmembrane helix</keyword>
<proteinExistence type="predicted"/>
<feature type="region of interest" description="Disordered" evidence="1">
    <location>
        <begin position="204"/>
        <end position="242"/>
    </location>
</feature>
<dbReference type="EMBL" id="JAPQKT010000009">
    <property type="protein sequence ID" value="KAJ5221967.1"/>
    <property type="molecule type" value="Genomic_DNA"/>
</dbReference>
<dbReference type="Proteomes" id="UP001147733">
    <property type="component" value="Unassembled WGS sequence"/>
</dbReference>
<dbReference type="GeneID" id="81388926"/>
<feature type="transmembrane region" description="Helical" evidence="2">
    <location>
        <begin position="91"/>
        <end position="110"/>
    </location>
</feature>
<evidence type="ECO:0000256" key="1">
    <source>
        <dbReference type="SAM" id="MobiDB-lite"/>
    </source>
</evidence>
<dbReference type="PANTHER" id="PTHR33741">
    <property type="entry name" value="TRANSMEMBRANE PROTEIN DDB_G0269096-RELATED"/>
    <property type="match status" value="1"/>
</dbReference>
<dbReference type="OrthoDB" id="2016548at2759"/>
<evidence type="ECO:0000256" key="2">
    <source>
        <dbReference type="SAM" id="Phobius"/>
    </source>
</evidence>
<keyword evidence="2" id="KW-0812">Transmembrane</keyword>
<dbReference type="InterPro" id="IPR058581">
    <property type="entry name" value="TM_HPP"/>
</dbReference>
<reference evidence="4" key="1">
    <citation type="submission" date="2022-11" db="EMBL/GenBank/DDBJ databases">
        <authorList>
            <person name="Petersen C."/>
        </authorList>
    </citation>
    <scope>NUCLEOTIDE SEQUENCE</scope>
    <source>
        <strain evidence="4">IBT 23319</strain>
    </source>
</reference>
<dbReference type="AlphaFoldDB" id="A0A9W9NL65"/>
<evidence type="ECO:0000259" key="3">
    <source>
        <dbReference type="Pfam" id="PF04982"/>
    </source>
</evidence>
<evidence type="ECO:0000313" key="5">
    <source>
        <dbReference type="Proteomes" id="UP001147733"/>
    </source>
</evidence>
<dbReference type="RefSeq" id="XP_056496890.1">
    <property type="nucleotide sequence ID" value="XM_056649759.1"/>
</dbReference>
<organism evidence="4 5">
    <name type="scientific">Penicillium citrinum</name>
    <dbReference type="NCBI Taxonomy" id="5077"/>
    <lineage>
        <taxon>Eukaryota</taxon>
        <taxon>Fungi</taxon>
        <taxon>Dikarya</taxon>
        <taxon>Ascomycota</taxon>
        <taxon>Pezizomycotina</taxon>
        <taxon>Eurotiomycetes</taxon>
        <taxon>Eurotiomycetidae</taxon>
        <taxon>Eurotiales</taxon>
        <taxon>Aspergillaceae</taxon>
        <taxon>Penicillium</taxon>
    </lineage>
</organism>
<dbReference type="InterPro" id="IPR007065">
    <property type="entry name" value="HPP"/>
</dbReference>
<comment type="caution">
    <text evidence="4">The sequence shown here is derived from an EMBL/GenBank/DDBJ whole genome shotgun (WGS) entry which is preliminary data.</text>
</comment>
<keyword evidence="5" id="KW-1185">Reference proteome</keyword>
<accession>A0A9W9NL65</accession>
<dbReference type="Pfam" id="PF04982">
    <property type="entry name" value="TM_HPP"/>
    <property type="match status" value="1"/>
</dbReference>
<dbReference type="PANTHER" id="PTHR33741:SF5">
    <property type="entry name" value="TRANSMEMBRANE PROTEIN DDB_G0269096-RELATED"/>
    <property type="match status" value="1"/>
</dbReference>